<name>A0AAD1F8B2_PREIN</name>
<evidence type="ECO:0000313" key="1">
    <source>
        <dbReference type="EMBL" id="BAR97143.1"/>
    </source>
</evidence>
<accession>A0AAD1F8B2</accession>
<gene>
    <name evidence="1" type="ORF">PI172_2415</name>
</gene>
<reference evidence="1 2" key="1">
    <citation type="submission" date="2015-07" db="EMBL/GenBank/DDBJ databases">
        <title>Complete genome sequence of Prevotella intermedia strain 17-2.</title>
        <authorList>
            <person name="Nambu T."/>
        </authorList>
    </citation>
    <scope>NUCLEOTIDE SEQUENCE [LARGE SCALE GENOMIC DNA]</scope>
    <source>
        <strain evidence="1 2">17-2</strain>
    </source>
</reference>
<organism evidence="1 2">
    <name type="scientific">Prevotella intermedia</name>
    <dbReference type="NCBI Taxonomy" id="28131"/>
    <lineage>
        <taxon>Bacteria</taxon>
        <taxon>Pseudomonadati</taxon>
        <taxon>Bacteroidota</taxon>
        <taxon>Bacteroidia</taxon>
        <taxon>Bacteroidales</taxon>
        <taxon>Prevotellaceae</taxon>
        <taxon>Prevotella</taxon>
    </lineage>
</organism>
<protein>
    <submittedName>
        <fullName evidence="1">Uncharacterized protein</fullName>
    </submittedName>
</protein>
<dbReference type="EMBL" id="AP014926">
    <property type="protein sequence ID" value="BAR97143.1"/>
    <property type="molecule type" value="Genomic_DNA"/>
</dbReference>
<proteinExistence type="predicted"/>
<sequence length="46" mass="5626">MIRKTIGDKKYKNFRTYRKQGKEIGKFIKNKKKLLVVRLVLTKQMR</sequence>
<evidence type="ECO:0000313" key="2">
    <source>
        <dbReference type="Proteomes" id="UP000067008"/>
    </source>
</evidence>
<dbReference type="Proteomes" id="UP000067008">
    <property type="component" value="Chromosome 1"/>
</dbReference>
<dbReference type="AlphaFoldDB" id="A0AAD1F8B2"/>